<dbReference type="Pfam" id="PF13181">
    <property type="entry name" value="TPR_8"/>
    <property type="match status" value="1"/>
</dbReference>
<evidence type="ECO:0000256" key="5">
    <source>
        <dbReference type="ARBA" id="ARBA00038253"/>
    </source>
</evidence>
<comment type="subcellular location">
    <subcellularLocation>
        <location evidence="1">Cytoplasm</location>
    </subcellularLocation>
</comment>
<keyword evidence="8" id="KW-0812">Transmembrane</keyword>
<organism evidence="9 10">
    <name type="scientific">Candidatus Merdivivens pullicola</name>
    <dbReference type="NCBI Taxonomy" id="2840872"/>
    <lineage>
        <taxon>Bacteria</taxon>
        <taxon>Pseudomonadati</taxon>
        <taxon>Bacteroidota</taxon>
        <taxon>Bacteroidia</taxon>
        <taxon>Bacteroidales</taxon>
        <taxon>Muribaculaceae</taxon>
        <taxon>Muribaculaceae incertae sedis</taxon>
        <taxon>Candidatus Merdivivens</taxon>
    </lineage>
</organism>
<sequence length="395" mass="44682">MQALSHAIMLDSLSVEKDDKEGRLLAAAYIGQCYLAMDQYDSCSIYFARGKEIWDAIKSHEPGDNAYKAVYVLHNSLGICAVNIENDYEKAMLHFTEGAKTASERGDTYYNIIFLSNMAVVCNIREDTSGIKYALEIYEYGRKTSDTSLISNGAYLSAMFYSKENELEKARDMLGKSLELTPKEDPRYGEMLNLYAEIFFKEGKTEDAEKYFQKAMEYVGMPCVSASAATAICLSFGNFLLEENSTGEAIMTLKKGTGIAEASDNRVHKYQLYKSLSKAYETLGDYSTALTYHKKFSKESENALNIEKERAINDLNRKYEQEKYEREIQQHNIEIKKKNRDLTIAIVFLIAAIGLSGVILSLYRKKKQTVHADCQTVQGRIRKEGTQRRAHGIIG</sequence>
<keyword evidence="8" id="KW-0472">Membrane</keyword>
<name>A0A9D9NG30_9BACT</name>
<keyword evidence="7" id="KW-0175">Coiled coil</keyword>
<evidence type="ECO:0000256" key="6">
    <source>
        <dbReference type="PROSITE-ProRule" id="PRU00339"/>
    </source>
</evidence>
<feature type="coiled-coil region" evidence="7">
    <location>
        <begin position="298"/>
        <end position="341"/>
    </location>
</feature>
<reference evidence="9" key="2">
    <citation type="journal article" date="2021" name="PeerJ">
        <title>Extensive microbial diversity within the chicken gut microbiome revealed by metagenomics and culture.</title>
        <authorList>
            <person name="Gilroy R."/>
            <person name="Ravi A."/>
            <person name="Getino M."/>
            <person name="Pursley I."/>
            <person name="Horton D.L."/>
            <person name="Alikhan N.F."/>
            <person name="Baker D."/>
            <person name="Gharbi K."/>
            <person name="Hall N."/>
            <person name="Watson M."/>
            <person name="Adriaenssens E.M."/>
            <person name="Foster-Nyarko E."/>
            <person name="Jarju S."/>
            <person name="Secka A."/>
            <person name="Antonio M."/>
            <person name="Oren A."/>
            <person name="Chaudhuri R.R."/>
            <person name="La Ragione R."/>
            <person name="Hildebrand F."/>
            <person name="Pallen M.J."/>
        </authorList>
    </citation>
    <scope>NUCLEOTIDE SEQUENCE</scope>
    <source>
        <strain evidence="9">B1-8020</strain>
    </source>
</reference>
<evidence type="ECO:0000256" key="3">
    <source>
        <dbReference type="ARBA" id="ARBA00022737"/>
    </source>
</evidence>
<comment type="similarity">
    <text evidence="5">Belongs to the Rap family.</text>
</comment>
<dbReference type="AlphaFoldDB" id="A0A9D9NG30"/>
<comment type="caution">
    <text evidence="9">The sequence shown here is derived from an EMBL/GenBank/DDBJ whole genome shotgun (WGS) entry which is preliminary data.</text>
</comment>
<dbReference type="Gene3D" id="1.25.40.10">
    <property type="entry name" value="Tetratricopeptide repeat domain"/>
    <property type="match status" value="3"/>
</dbReference>
<feature type="repeat" description="TPR" evidence="6">
    <location>
        <begin position="151"/>
        <end position="184"/>
    </location>
</feature>
<evidence type="ECO:0000256" key="8">
    <source>
        <dbReference type="SAM" id="Phobius"/>
    </source>
</evidence>
<dbReference type="InterPro" id="IPR011990">
    <property type="entry name" value="TPR-like_helical_dom_sf"/>
</dbReference>
<dbReference type="GO" id="GO:0005737">
    <property type="term" value="C:cytoplasm"/>
    <property type="evidence" value="ECO:0007669"/>
    <property type="project" value="UniProtKB-SubCell"/>
</dbReference>
<feature type="transmembrane region" description="Helical" evidence="8">
    <location>
        <begin position="342"/>
        <end position="363"/>
    </location>
</feature>
<dbReference type="PANTHER" id="PTHR46630:SF1">
    <property type="entry name" value="TETRATRICOPEPTIDE REPEAT PROTEIN 29"/>
    <property type="match status" value="1"/>
</dbReference>
<protein>
    <recommendedName>
        <fullName evidence="11">Tetratricopeptide repeat protein</fullName>
    </recommendedName>
</protein>
<dbReference type="InterPro" id="IPR019734">
    <property type="entry name" value="TPR_rpt"/>
</dbReference>
<dbReference type="Proteomes" id="UP000823604">
    <property type="component" value="Unassembled WGS sequence"/>
</dbReference>
<accession>A0A9D9NG30</accession>
<proteinExistence type="inferred from homology"/>
<gene>
    <name evidence="9" type="ORF">IAB81_02820</name>
</gene>
<evidence type="ECO:0000313" key="10">
    <source>
        <dbReference type="Proteomes" id="UP000823604"/>
    </source>
</evidence>
<evidence type="ECO:0000313" key="9">
    <source>
        <dbReference type="EMBL" id="MBO8472546.1"/>
    </source>
</evidence>
<reference evidence="9" key="1">
    <citation type="submission" date="2020-10" db="EMBL/GenBank/DDBJ databases">
        <authorList>
            <person name="Gilroy R."/>
        </authorList>
    </citation>
    <scope>NUCLEOTIDE SEQUENCE</scope>
    <source>
        <strain evidence="9">B1-8020</strain>
    </source>
</reference>
<keyword evidence="4 6" id="KW-0802">TPR repeat</keyword>
<dbReference type="SUPFAM" id="SSF48452">
    <property type="entry name" value="TPR-like"/>
    <property type="match status" value="2"/>
</dbReference>
<dbReference type="InterPro" id="IPR051476">
    <property type="entry name" value="Bac_ResReg_Asp_Phosphatase"/>
</dbReference>
<keyword evidence="8" id="KW-1133">Transmembrane helix</keyword>
<evidence type="ECO:0000256" key="1">
    <source>
        <dbReference type="ARBA" id="ARBA00004496"/>
    </source>
</evidence>
<evidence type="ECO:0000256" key="2">
    <source>
        <dbReference type="ARBA" id="ARBA00022490"/>
    </source>
</evidence>
<keyword evidence="3" id="KW-0677">Repeat</keyword>
<keyword evidence="2" id="KW-0963">Cytoplasm</keyword>
<dbReference type="SMART" id="SM00028">
    <property type="entry name" value="TPR"/>
    <property type="match status" value="4"/>
</dbReference>
<evidence type="ECO:0008006" key="11">
    <source>
        <dbReference type="Google" id="ProtNLM"/>
    </source>
</evidence>
<dbReference type="EMBL" id="JADIMA010000029">
    <property type="protein sequence ID" value="MBO8472546.1"/>
    <property type="molecule type" value="Genomic_DNA"/>
</dbReference>
<dbReference type="PROSITE" id="PS50005">
    <property type="entry name" value="TPR"/>
    <property type="match status" value="1"/>
</dbReference>
<evidence type="ECO:0000256" key="7">
    <source>
        <dbReference type="SAM" id="Coils"/>
    </source>
</evidence>
<dbReference type="PANTHER" id="PTHR46630">
    <property type="entry name" value="TETRATRICOPEPTIDE REPEAT PROTEIN 29"/>
    <property type="match status" value="1"/>
</dbReference>
<evidence type="ECO:0000256" key="4">
    <source>
        <dbReference type="ARBA" id="ARBA00022803"/>
    </source>
</evidence>